<keyword evidence="3" id="KW-0378">Hydrolase</keyword>
<dbReference type="GO" id="GO:0016788">
    <property type="term" value="F:hydrolase activity, acting on ester bonds"/>
    <property type="evidence" value="ECO:0007669"/>
    <property type="project" value="InterPro"/>
</dbReference>
<evidence type="ECO:0000313" key="6">
    <source>
        <dbReference type="Proteomes" id="UP000077755"/>
    </source>
</evidence>
<dbReference type="OrthoDB" id="1600564at2759"/>
<keyword evidence="2" id="KW-0732">Signal</keyword>
<keyword evidence="4" id="KW-0325">Glycoprotein</keyword>
<evidence type="ECO:0000256" key="3">
    <source>
        <dbReference type="ARBA" id="ARBA00022801"/>
    </source>
</evidence>
<protein>
    <submittedName>
        <fullName evidence="5">Uncharacterized protein</fullName>
    </submittedName>
</protein>
<dbReference type="InterPro" id="IPR001087">
    <property type="entry name" value="GDSL"/>
</dbReference>
<dbReference type="Gramene" id="KZN06209">
    <property type="protein sequence ID" value="KZN06209"/>
    <property type="gene ID" value="DCAR_007046"/>
</dbReference>
<dbReference type="CDD" id="cd01837">
    <property type="entry name" value="SGNH_plant_lipase_like"/>
    <property type="match status" value="1"/>
</dbReference>
<dbReference type="InterPro" id="IPR035669">
    <property type="entry name" value="SGNH_plant_lipase-like"/>
</dbReference>
<keyword evidence="6" id="KW-1185">Reference proteome</keyword>
<reference evidence="5" key="1">
    <citation type="journal article" date="2016" name="Nat. Genet.">
        <title>A high-quality carrot genome assembly provides new insights into carotenoid accumulation and asterid genome evolution.</title>
        <authorList>
            <person name="Iorizzo M."/>
            <person name="Ellison S."/>
            <person name="Senalik D."/>
            <person name="Zeng P."/>
            <person name="Satapoomin P."/>
            <person name="Huang J."/>
            <person name="Bowman M."/>
            <person name="Iovene M."/>
            <person name="Sanseverino W."/>
            <person name="Cavagnaro P."/>
            <person name="Yildiz M."/>
            <person name="Macko-Podgorni A."/>
            <person name="Moranska E."/>
            <person name="Grzebelus E."/>
            <person name="Grzebelus D."/>
            <person name="Ashrafi H."/>
            <person name="Zheng Z."/>
            <person name="Cheng S."/>
            <person name="Spooner D."/>
            <person name="Van Deynze A."/>
            <person name="Simon P."/>
        </authorList>
    </citation>
    <scope>NUCLEOTIDE SEQUENCE</scope>
    <source>
        <tissue evidence="5">Leaf</tissue>
    </source>
</reference>
<organism evidence="5 6">
    <name type="scientific">Daucus carota subsp. sativus</name>
    <name type="common">Carrot</name>
    <dbReference type="NCBI Taxonomy" id="79200"/>
    <lineage>
        <taxon>Eukaryota</taxon>
        <taxon>Viridiplantae</taxon>
        <taxon>Streptophyta</taxon>
        <taxon>Embryophyta</taxon>
        <taxon>Tracheophyta</taxon>
        <taxon>Spermatophyta</taxon>
        <taxon>Magnoliopsida</taxon>
        <taxon>eudicotyledons</taxon>
        <taxon>Gunneridae</taxon>
        <taxon>Pentapetalae</taxon>
        <taxon>asterids</taxon>
        <taxon>campanulids</taxon>
        <taxon>Apiales</taxon>
        <taxon>Apiaceae</taxon>
        <taxon>Apioideae</taxon>
        <taxon>Scandiceae</taxon>
        <taxon>Daucinae</taxon>
        <taxon>Daucus</taxon>
        <taxon>Daucus sect. Daucus</taxon>
    </lineage>
</organism>
<dbReference type="AlphaFoldDB" id="A0A161XGU0"/>
<accession>A0A161XGU0</accession>
<dbReference type="EMBL" id="CP093344">
    <property type="protein sequence ID" value="WOG88725.1"/>
    <property type="molecule type" value="Genomic_DNA"/>
</dbReference>
<evidence type="ECO:0000256" key="2">
    <source>
        <dbReference type="ARBA" id="ARBA00022729"/>
    </source>
</evidence>
<evidence type="ECO:0000256" key="1">
    <source>
        <dbReference type="ARBA" id="ARBA00008668"/>
    </source>
</evidence>
<dbReference type="FunFam" id="3.40.50.1110:FF:000009">
    <property type="entry name" value="GDSL esterase/lipase At1g09390"/>
    <property type="match status" value="1"/>
</dbReference>
<dbReference type="Pfam" id="PF00657">
    <property type="entry name" value="Lipase_GDSL"/>
    <property type="match status" value="1"/>
</dbReference>
<dbReference type="PANTHER" id="PTHR22835">
    <property type="entry name" value="ZINC FINGER FYVE DOMAIN CONTAINING PROTEIN"/>
    <property type="match status" value="1"/>
</dbReference>
<dbReference type="SUPFAM" id="SSF52266">
    <property type="entry name" value="SGNH hydrolase"/>
    <property type="match status" value="1"/>
</dbReference>
<dbReference type="Gene3D" id="3.40.50.1110">
    <property type="entry name" value="SGNH hydrolase"/>
    <property type="match status" value="1"/>
</dbReference>
<comment type="similarity">
    <text evidence="1">Belongs to the 'GDSL' lipolytic enzyme family.</text>
</comment>
<dbReference type="KEGG" id="dcr:108208061"/>
<sequence>MDSHKLPTHFFTLVLVFLLPNSFLCRNHCDFPAIFNFGDSNSDTGGLSAAFGQAPPPHGETFFHAPAGRYSDGRLVIDFIAENLTLPYLSAYLDSIGSNFSHGANFATAGSTIRPQNTTKSQSGFSPISLDVQSVQFSDFYSRSQIARQKGAVFQSLLPEKGDFSRALYTFDIGQNDLTAGYKLNLSTEQVKAYVPDVLAQFTNVIKNIYAQGARSFWIHNTGPVGCLPYVMDRFPITAAQVDKFGCASPFNNVAQFFNHKLKEAVHLLREELPLAAITYVDIYTVKYYLISHAKKLGFKNPFSACCGHGGKYNYNMFIKCGSKHIVNGKETVLAKSCKDPYHRISWDGTHFTEAANKWIFNKIVDGSYSDPPIPLKLACKRTGH</sequence>
<gene>
    <name evidence="5" type="ORF">DCAR_0207960</name>
</gene>
<dbReference type="OMA" id="IDNHGCA"/>
<evidence type="ECO:0000256" key="4">
    <source>
        <dbReference type="ARBA" id="ARBA00023180"/>
    </source>
</evidence>
<name>A0A161XGU0_DAUCS</name>
<proteinExistence type="inferred from homology"/>
<evidence type="ECO:0000313" key="5">
    <source>
        <dbReference type="EMBL" id="WOG88725.1"/>
    </source>
</evidence>
<reference evidence="5" key="2">
    <citation type="submission" date="2022-03" db="EMBL/GenBank/DDBJ databases">
        <title>Draft title - Genomic analysis of global carrot germplasm unveils the trajectory of domestication and the origin of high carotenoid orange carrot.</title>
        <authorList>
            <person name="Iorizzo M."/>
            <person name="Ellison S."/>
            <person name="Senalik D."/>
            <person name="Macko-Podgorni A."/>
            <person name="Grzebelus D."/>
            <person name="Bostan H."/>
            <person name="Rolling W."/>
            <person name="Curaba J."/>
            <person name="Simon P."/>
        </authorList>
    </citation>
    <scope>NUCLEOTIDE SEQUENCE</scope>
    <source>
        <tissue evidence="5">Leaf</tissue>
    </source>
</reference>
<dbReference type="Proteomes" id="UP000077755">
    <property type="component" value="Chromosome 2"/>
</dbReference>
<dbReference type="InterPro" id="IPR036514">
    <property type="entry name" value="SGNH_hydro_sf"/>
</dbReference>
<dbReference type="PANTHER" id="PTHR22835:SF117">
    <property type="entry name" value="GDSL-LIKE LIPASE_ACYLHYDROLASE"/>
    <property type="match status" value="1"/>
</dbReference>